<evidence type="ECO:0000313" key="5">
    <source>
        <dbReference type="Proteomes" id="UP000050929"/>
    </source>
</evidence>
<evidence type="ECO:0000313" key="4">
    <source>
        <dbReference type="EMBL" id="KRK64851.1"/>
    </source>
</evidence>
<feature type="transmembrane region" description="Helical" evidence="2">
    <location>
        <begin position="133"/>
        <end position="153"/>
    </location>
</feature>
<evidence type="ECO:0000256" key="2">
    <source>
        <dbReference type="SAM" id="Phobius"/>
    </source>
</evidence>
<dbReference type="GO" id="GO:0004175">
    <property type="term" value="F:endopeptidase activity"/>
    <property type="evidence" value="ECO:0007669"/>
    <property type="project" value="UniProtKB-ARBA"/>
</dbReference>
<keyword evidence="2" id="KW-1133">Transmembrane helix</keyword>
<reference evidence="4 5" key="1">
    <citation type="journal article" date="2015" name="Genome Announc.">
        <title>Expanding the biotechnology potential of lactobacilli through comparative genomics of 213 strains and associated genera.</title>
        <authorList>
            <person name="Sun Z."/>
            <person name="Harris H.M."/>
            <person name="McCann A."/>
            <person name="Guo C."/>
            <person name="Argimon S."/>
            <person name="Zhang W."/>
            <person name="Yang X."/>
            <person name="Jeffery I.B."/>
            <person name="Cooney J.C."/>
            <person name="Kagawa T.F."/>
            <person name="Liu W."/>
            <person name="Song Y."/>
            <person name="Salvetti E."/>
            <person name="Wrobel A."/>
            <person name="Rasinkangas P."/>
            <person name="Parkhill J."/>
            <person name="Rea M.C."/>
            <person name="O'Sullivan O."/>
            <person name="Ritari J."/>
            <person name="Douillard F.P."/>
            <person name="Paul Ross R."/>
            <person name="Yang R."/>
            <person name="Briner A.E."/>
            <person name="Felis G.E."/>
            <person name="de Vos W.M."/>
            <person name="Barrangou R."/>
            <person name="Klaenhammer T.R."/>
            <person name="Caufield P.W."/>
            <person name="Cui Y."/>
            <person name="Zhang H."/>
            <person name="O'Toole P.W."/>
        </authorList>
    </citation>
    <scope>NUCLEOTIDE SEQUENCE [LARGE SCALE GENOMIC DNA]</scope>
    <source>
        <strain evidence="4 5">DSM 20183</strain>
    </source>
</reference>
<dbReference type="Pfam" id="PF02517">
    <property type="entry name" value="Rce1-like"/>
    <property type="match status" value="1"/>
</dbReference>
<keyword evidence="2" id="KW-0472">Membrane</keyword>
<dbReference type="STRING" id="1423811.FC72_GL001905"/>
<dbReference type="PATRIC" id="fig|1423811.3.peg.1948"/>
<accession>A0A0R1J7M3</accession>
<dbReference type="AlphaFoldDB" id="A0A0R1J7M3"/>
<evidence type="ECO:0000256" key="1">
    <source>
        <dbReference type="ARBA" id="ARBA00009067"/>
    </source>
</evidence>
<dbReference type="RefSeq" id="WP_057765206.1">
    <property type="nucleotide sequence ID" value="NZ_AZDG01000007.1"/>
</dbReference>
<keyword evidence="5" id="KW-1185">Reference proteome</keyword>
<proteinExistence type="inferred from homology"/>
<protein>
    <recommendedName>
        <fullName evidence="3">CAAX prenyl protease 2/Lysostaphin resistance protein A-like domain-containing protein</fullName>
    </recommendedName>
</protein>
<organism evidence="4 5">
    <name type="scientific">Companilactobacillus tucceti DSM 20183</name>
    <dbReference type="NCBI Taxonomy" id="1423811"/>
    <lineage>
        <taxon>Bacteria</taxon>
        <taxon>Bacillati</taxon>
        <taxon>Bacillota</taxon>
        <taxon>Bacilli</taxon>
        <taxon>Lactobacillales</taxon>
        <taxon>Lactobacillaceae</taxon>
        <taxon>Companilactobacillus</taxon>
    </lineage>
</organism>
<feature type="transmembrane region" description="Helical" evidence="2">
    <location>
        <begin position="159"/>
        <end position="179"/>
    </location>
</feature>
<feature type="transmembrane region" description="Helical" evidence="2">
    <location>
        <begin position="71"/>
        <end position="92"/>
    </location>
</feature>
<gene>
    <name evidence="4" type="ORF">FC72_GL001905</name>
</gene>
<feature type="transmembrane region" description="Helical" evidence="2">
    <location>
        <begin position="186"/>
        <end position="205"/>
    </location>
</feature>
<dbReference type="GO" id="GO:0080120">
    <property type="term" value="P:CAAX-box protein maturation"/>
    <property type="evidence" value="ECO:0007669"/>
    <property type="project" value="UniProtKB-ARBA"/>
</dbReference>
<feature type="transmembrane region" description="Helical" evidence="2">
    <location>
        <begin position="41"/>
        <end position="59"/>
    </location>
</feature>
<feature type="transmembrane region" description="Helical" evidence="2">
    <location>
        <begin position="12"/>
        <end position="35"/>
    </location>
</feature>
<sequence length="245" mass="27585">MLKPEKKDSIVVTLICLMLIYVGLSLISGFIFQVILKINNFYIPSKIIVSIGILFYLTYTKKVTIFKNGNFKYGLYTILMTVLLTLLLNFQIQIPTLNHLNSLLLLPISSGIFEETIFRVLGIYIIGYFSSNLYLKIYLSSIIFGIAHLLNIISLRQDLFQTIIQVGYAIGLGTIFAISYISTKNIAFAMIAHVLSDFISGLNGLSFKTNIVFNFTSVSFILLFIMVVIILNYGFIKNNPKLTNG</sequence>
<name>A0A0R1J7M3_9LACO</name>
<feature type="domain" description="CAAX prenyl protease 2/Lysostaphin resistance protein A-like" evidence="3">
    <location>
        <begin position="102"/>
        <end position="199"/>
    </location>
</feature>
<keyword evidence="2" id="KW-0812">Transmembrane</keyword>
<comment type="caution">
    <text evidence="4">The sequence shown here is derived from an EMBL/GenBank/DDBJ whole genome shotgun (WGS) entry which is preliminary data.</text>
</comment>
<feature type="transmembrane region" description="Helical" evidence="2">
    <location>
        <begin position="211"/>
        <end position="235"/>
    </location>
</feature>
<comment type="similarity">
    <text evidence="1">Belongs to the UPF0177 family.</text>
</comment>
<evidence type="ECO:0000259" key="3">
    <source>
        <dbReference type="Pfam" id="PF02517"/>
    </source>
</evidence>
<dbReference type="OrthoDB" id="2311705at2"/>
<dbReference type="InterPro" id="IPR003675">
    <property type="entry name" value="Rce1/LyrA-like_dom"/>
</dbReference>
<dbReference type="Proteomes" id="UP000050929">
    <property type="component" value="Unassembled WGS sequence"/>
</dbReference>
<dbReference type="EMBL" id="AZDG01000007">
    <property type="protein sequence ID" value="KRK64851.1"/>
    <property type="molecule type" value="Genomic_DNA"/>
</dbReference>